<feature type="domain" description="Large ribosomal subunit protein uL24 C-terminal" evidence="8">
    <location>
        <begin position="42"/>
        <end position="104"/>
    </location>
</feature>
<evidence type="ECO:0000259" key="8">
    <source>
        <dbReference type="Pfam" id="PF17136"/>
    </source>
</evidence>
<keyword evidence="2 5" id="KW-0689">Ribosomal protein</keyword>
<keyword evidence="3 5" id="KW-0687">Ribonucleoprotein</keyword>
<dbReference type="InterPro" id="IPR008991">
    <property type="entry name" value="Translation_prot_SH3-like_sf"/>
</dbReference>
<protein>
    <recommendedName>
        <fullName evidence="4 5">Large ribosomal subunit protein uL24</fullName>
    </recommendedName>
</protein>
<dbReference type="CDD" id="cd06089">
    <property type="entry name" value="KOW_RPL26"/>
    <property type="match status" value="1"/>
</dbReference>
<dbReference type="GO" id="GO:0019843">
    <property type="term" value="F:rRNA binding"/>
    <property type="evidence" value="ECO:0007669"/>
    <property type="project" value="UniProtKB-UniRule"/>
</dbReference>
<dbReference type="GO" id="GO:0005840">
    <property type="term" value="C:ribosome"/>
    <property type="evidence" value="ECO:0007669"/>
    <property type="project" value="UniProtKB-KW"/>
</dbReference>
<sequence length="106" mass="11599">MHIKTGDNVKVLAGKEKGKTGKVGQVLFNKKNKKTYVVIDGLNIRKKHMRSGQRGQSGQIIELPGPIHVSNVMVIDPKTSAPTRVGYAIEGTTKKRVAKKSGEYLD</sequence>
<dbReference type="Pfam" id="PF00467">
    <property type="entry name" value="KOW"/>
    <property type="match status" value="1"/>
</dbReference>
<comment type="caution">
    <text evidence="9">The sequence shown here is derived from an EMBL/GenBank/DDBJ whole genome shotgun (WGS) entry which is preliminary data.</text>
</comment>
<dbReference type="GO" id="GO:0006412">
    <property type="term" value="P:translation"/>
    <property type="evidence" value="ECO:0007669"/>
    <property type="project" value="UniProtKB-UniRule"/>
</dbReference>
<evidence type="ECO:0000256" key="2">
    <source>
        <dbReference type="ARBA" id="ARBA00022980"/>
    </source>
</evidence>
<evidence type="ECO:0000313" key="10">
    <source>
        <dbReference type="Proteomes" id="UP000229362"/>
    </source>
</evidence>
<evidence type="ECO:0000259" key="7">
    <source>
        <dbReference type="Pfam" id="PF00467"/>
    </source>
</evidence>
<dbReference type="PANTHER" id="PTHR12903">
    <property type="entry name" value="MITOCHONDRIAL RIBOSOMAL PROTEIN L24"/>
    <property type="match status" value="1"/>
</dbReference>
<dbReference type="NCBIfam" id="TIGR01079">
    <property type="entry name" value="rplX_bact"/>
    <property type="match status" value="1"/>
</dbReference>
<evidence type="ECO:0000313" key="9">
    <source>
        <dbReference type="EMBL" id="PIT86165.1"/>
    </source>
</evidence>
<dbReference type="InterPro" id="IPR057264">
    <property type="entry name" value="Ribosomal_uL24_C"/>
</dbReference>
<proteinExistence type="inferred from homology"/>
<dbReference type="EMBL" id="PFBZ01000199">
    <property type="protein sequence ID" value="PIT86165.1"/>
    <property type="molecule type" value="Genomic_DNA"/>
</dbReference>
<dbReference type="Proteomes" id="UP000229362">
    <property type="component" value="Unassembled WGS sequence"/>
</dbReference>
<comment type="function">
    <text evidence="5">One of two assembly initiator proteins, it binds directly to the 5'-end of the 23S rRNA, where it nucleates assembly of the 50S subunit.</text>
</comment>
<reference evidence="10" key="1">
    <citation type="submission" date="2017-09" db="EMBL/GenBank/DDBJ databases">
        <title>Depth-based differentiation of microbial function through sediment-hosted aquifers and enrichment of novel symbionts in the deep terrestrial subsurface.</title>
        <authorList>
            <person name="Probst A.J."/>
            <person name="Ladd B."/>
            <person name="Jarett J.K."/>
            <person name="Geller-Mcgrath D.E."/>
            <person name="Sieber C.M.K."/>
            <person name="Emerson J.B."/>
            <person name="Anantharaman K."/>
            <person name="Thomas B.C."/>
            <person name="Malmstrom R."/>
            <person name="Stieglmeier M."/>
            <person name="Klingl A."/>
            <person name="Woyke T."/>
            <person name="Ryan C.M."/>
            <person name="Banfield J.F."/>
        </authorList>
    </citation>
    <scope>NUCLEOTIDE SEQUENCE [LARGE SCALE GENOMIC DNA]</scope>
</reference>
<dbReference type="HAMAP" id="MF_01326_B">
    <property type="entry name" value="Ribosomal_uL24_B"/>
    <property type="match status" value="1"/>
</dbReference>
<organism evidence="9 10">
    <name type="scientific">Candidatus Magasanikbacteria bacterium CG10_big_fil_rev_8_21_14_0_10_43_6</name>
    <dbReference type="NCBI Taxonomy" id="1974650"/>
    <lineage>
        <taxon>Bacteria</taxon>
        <taxon>Candidatus Magasanikiibacteriota</taxon>
    </lineage>
</organism>
<dbReference type="InterPro" id="IPR041988">
    <property type="entry name" value="Ribosomal_uL24_KOW"/>
</dbReference>
<evidence type="ECO:0000256" key="3">
    <source>
        <dbReference type="ARBA" id="ARBA00023274"/>
    </source>
</evidence>
<keyword evidence="5" id="KW-0699">rRNA-binding</keyword>
<dbReference type="InterPro" id="IPR014722">
    <property type="entry name" value="Rib_uL2_dom2"/>
</dbReference>
<comment type="similarity">
    <text evidence="1 5 6">Belongs to the universal ribosomal protein uL24 family.</text>
</comment>
<comment type="function">
    <text evidence="5">One of the proteins that surrounds the polypeptide exit tunnel on the outside of the subunit.</text>
</comment>
<dbReference type="InterPro" id="IPR005825">
    <property type="entry name" value="Ribosomal_uL24_CS"/>
</dbReference>
<keyword evidence="5" id="KW-0694">RNA-binding</keyword>
<dbReference type="SUPFAM" id="SSF50104">
    <property type="entry name" value="Translation proteins SH3-like domain"/>
    <property type="match status" value="1"/>
</dbReference>
<dbReference type="Gene3D" id="2.30.30.30">
    <property type="match status" value="1"/>
</dbReference>
<dbReference type="InterPro" id="IPR003256">
    <property type="entry name" value="Ribosomal_uL24"/>
</dbReference>
<dbReference type="Pfam" id="PF17136">
    <property type="entry name" value="ribosomal_L24"/>
    <property type="match status" value="1"/>
</dbReference>
<evidence type="ECO:0000256" key="4">
    <source>
        <dbReference type="ARBA" id="ARBA00035206"/>
    </source>
</evidence>
<dbReference type="GO" id="GO:0003735">
    <property type="term" value="F:structural constituent of ribosome"/>
    <property type="evidence" value="ECO:0007669"/>
    <property type="project" value="InterPro"/>
</dbReference>
<dbReference type="InterPro" id="IPR005824">
    <property type="entry name" value="KOW"/>
</dbReference>
<comment type="subunit">
    <text evidence="5">Part of the 50S ribosomal subunit.</text>
</comment>
<evidence type="ECO:0000256" key="5">
    <source>
        <dbReference type="HAMAP-Rule" id="MF_01326"/>
    </source>
</evidence>
<dbReference type="PROSITE" id="PS01108">
    <property type="entry name" value="RIBOSOMAL_L24"/>
    <property type="match status" value="1"/>
</dbReference>
<evidence type="ECO:0000256" key="1">
    <source>
        <dbReference type="ARBA" id="ARBA00010618"/>
    </source>
</evidence>
<name>A0A2M6W0A8_9BACT</name>
<accession>A0A2M6W0A8</accession>
<dbReference type="AlphaFoldDB" id="A0A2M6W0A8"/>
<gene>
    <name evidence="5" type="primary">rplX</name>
    <name evidence="9" type="ORF">COU33_04690</name>
</gene>
<feature type="domain" description="KOW" evidence="7">
    <location>
        <begin position="6"/>
        <end position="26"/>
    </location>
</feature>
<dbReference type="GO" id="GO:1990904">
    <property type="term" value="C:ribonucleoprotein complex"/>
    <property type="evidence" value="ECO:0007669"/>
    <property type="project" value="UniProtKB-KW"/>
</dbReference>
<evidence type="ECO:0000256" key="6">
    <source>
        <dbReference type="RuleBase" id="RU003477"/>
    </source>
</evidence>